<keyword evidence="3" id="KW-1185">Reference proteome</keyword>
<evidence type="ECO:0000313" key="3">
    <source>
        <dbReference type="Proteomes" id="UP000835206"/>
    </source>
</evidence>
<comment type="function">
    <text evidence="1">Catalyzes the reduction of fatty acyl-CoA to fatty alcohols.</text>
</comment>
<dbReference type="RefSeq" id="XP_020723511.2">
    <property type="nucleotide sequence ID" value="XM_020867852.2"/>
</dbReference>
<dbReference type="EC" id="1.2.1.84" evidence="1"/>
<dbReference type="PANTHER" id="PTHR11011:SF107">
    <property type="entry name" value="FATTY ACYL-COA REDUCTASE"/>
    <property type="match status" value="1"/>
</dbReference>
<dbReference type="Pfam" id="PF07993">
    <property type="entry name" value="NAD_binding_4"/>
    <property type="match status" value="1"/>
</dbReference>
<protein>
    <recommendedName>
        <fullName evidence="1">Fatty acyl-CoA reductase</fullName>
        <ecNumber evidence="1">1.2.1.84</ecNumber>
    </recommendedName>
</protein>
<dbReference type="GO" id="GO:0102965">
    <property type="term" value="F:alcohol-forming long-chain fatty acyl-CoA reductase activity"/>
    <property type="evidence" value="ECO:0007669"/>
    <property type="project" value="UniProtKB-EC"/>
</dbReference>
<dbReference type="AlphaFoldDB" id="A0A9B7CZY3"/>
<evidence type="ECO:0000259" key="2">
    <source>
        <dbReference type="Pfam" id="PF07993"/>
    </source>
</evidence>
<dbReference type="Gene3D" id="3.40.50.720">
    <property type="entry name" value="NAD(P)-binding Rossmann-like Domain"/>
    <property type="match status" value="1"/>
</dbReference>
<dbReference type="SUPFAM" id="SSF51735">
    <property type="entry name" value="NAD(P)-binding Rossmann-fold domains"/>
    <property type="match status" value="1"/>
</dbReference>
<dbReference type="GO" id="GO:0080019">
    <property type="term" value="F:alcohol-forming very long-chain fatty acyl-CoA reductase activity"/>
    <property type="evidence" value="ECO:0007669"/>
    <property type="project" value="InterPro"/>
</dbReference>
<dbReference type="Proteomes" id="UP000835206">
    <property type="component" value="Chromosome 17"/>
</dbReference>
<feature type="domain" description="Thioester reductase (TE)" evidence="2">
    <location>
        <begin position="34"/>
        <end position="273"/>
    </location>
</feature>
<proteinExistence type="inferred from homology"/>
<evidence type="ECO:0000256" key="1">
    <source>
        <dbReference type="RuleBase" id="RU363097"/>
    </source>
</evidence>
<evidence type="ECO:0000313" key="4">
    <source>
        <dbReference type="RefSeq" id="XP_020723511.2"/>
    </source>
</evidence>
<dbReference type="KEGG" id="bter:100648265"/>
<accession>A0A9B7CZY3</accession>
<dbReference type="InterPro" id="IPR036291">
    <property type="entry name" value="NAD(P)-bd_dom_sf"/>
</dbReference>
<keyword evidence="1" id="KW-0560">Oxidoreductase</keyword>
<name>A0A9B7CZY3_BOMTE</name>
<keyword evidence="1" id="KW-0444">Lipid biosynthesis</keyword>
<dbReference type="GO" id="GO:0005777">
    <property type="term" value="C:peroxisome"/>
    <property type="evidence" value="ECO:0007669"/>
    <property type="project" value="TreeGrafter"/>
</dbReference>
<dbReference type="GeneID" id="100648265"/>
<keyword evidence="1" id="KW-0521">NADP</keyword>
<dbReference type="CDD" id="cd05236">
    <property type="entry name" value="FAR-N_SDR_e"/>
    <property type="match status" value="1"/>
</dbReference>
<comment type="catalytic activity">
    <reaction evidence="1">
        <text>a long-chain fatty acyl-CoA + 2 NADPH + 2 H(+) = a long-chain primary fatty alcohol + 2 NADP(+) + CoA</text>
        <dbReference type="Rhea" id="RHEA:52716"/>
        <dbReference type="ChEBI" id="CHEBI:15378"/>
        <dbReference type="ChEBI" id="CHEBI:57287"/>
        <dbReference type="ChEBI" id="CHEBI:57783"/>
        <dbReference type="ChEBI" id="CHEBI:58349"/>
        <dbReference type="ChEBI" id="CHEBI:77396"/>
        <dbReference type="ChEBI" id="CHEBI:83139"/>
        <dbReference type="EC" id="1.2.1.84"/>
    </reaction>
</comment>
<comment type="similarity">
    <text evidence="1">Belongs to the fatty acyl-CoA reductase family.</text>
</comment>
<dbReference type="InterPro" id="IPR026055">
    <property type="entry name" value="FAR"/>
</dbReference>
<dbReference type="OrthoDB" id="429813at2759"/>
<organism evidence="3 4">
    <name type="scientific">Bombus terrestris</name>
    <name type="common">Buff-tailed bumblebee</name>
    <name type="synonym">Apis terrestris</name>
    <dbReference type="NCBI Taxonomy" id="30195"/>
    <lineage>
        <taxon>Eukaryota</taxon>
        <taxon>Metazoa</taxon>
        <taxon>Ecdysozoa</taxon>
        <taxon>Arthropoda</taxon>
        <taxon>Hexapoda</taxon>
        <taxon>Insecta</taxon>
        <taxon>Pterygota</taxon>
        <taxon>Neoptera</taxon>
        <taxon>Endopterygota</taxon>
        <taxon>Hymenoptera</taxon>
        <taxon>Apocrita</taxon>
        <taxon>Aculeata</taxon>
        <taxon>Apoidea</taxon>
        <taxon>Anthophila</taxon>
        <taxon>Apidae</taxon>
        <taxon>Bombus</taxon>
        <taxon>Bombus</taxon>
    </lineage>
</organism>
<dbReference type="InterPro" id="IPR013120">
    <property type="entry name" value="FAR_NAD-bd"/>
</dbReference>
<keyword evidence="1" id="KW-0443">Lipid metabolism</keyword>
<reference evidence="4" key="1">
    <citation type="submission" date="2025-08" db="UniProtKB">
        <authorList>
            <consortium name="RefSeq"/>
        </authorList>
    </citation>
    <scope>IDENTIFICATION</scope>
</reference>
<dbReference type="PANTHER" id="PTHR11011">
    <property type="entry name" value="MALE STERILITY PROTEIN 2-RELATED"/>
    <property type="match status" value="1"/>
</dbReference>
<sequence>MDTINKETSENVTDEGLNKIISLEEFYADSRILVTGATGFVGLCLLEKLMRVCPRVAAIFILIRSKNNEMVEQRFKKLIDDPIFDDIKAKHPSALSRVYPMKGDVSLPDLGLSREDRNLLLEKVNIVFHAAATVRFNEPLHVAVNVNTKGTLRVIELWNELKHPISFVHVSTAFSNANLHEIEEKVYTTNLNPSDVIDICDKFDETSINQIEKKILKTYPNTYTFSKNLAEQIVASKCKDLPVAIVRPSVIGASLEEPCPGWIQNISAVTGIYINLFQ</sequence>
<dbReference type="GO" id="GO:0035336">
    <property type="term" value="P:long-chain fatty-acyl-CoA metabolic process"/>
    <property type="evidence" value="ECO:0007669"/>
    <property type="project" value="TreeGrafter"/>
</dbReference>
<gene>
    <name evidence="4" type="primary">LOC100648265</name>
</gene>